<dbReference type="InterPro" id="IPR019288">
    <property type="entry name" value="3'-5'_exonuclease_PolB-like"/>
</dbReference>
<sequence>MAPASSVQYLIFDVEAVGDGDLISRVKYASDGLTGPEALRRFRDELIEQTGRDVLPPTFVLPISVAVAKVSADFQLLDLAVLDEPKFRPHVITHGFWHGWRHYGRPTLVTFNGRGYDLPVLELAAFRYGISLPDWFNTNAPTYEQARNRYNKTSHIDMMDLFGNFGASRMTGGLNLLANLIGKPGKSGIDGSQVQDLYDSGHSLDVNNYCRCDVLDTYFVFLRSRVLQGQIPLSREQELVELARKWLEERAAAVPAFQHYLSEWGDWSPPGEDERVAPGIE</sequence>
<dbReference type="InterPro" id="IPR036397">
    <property type="entry name" value="RNaseH_sf"/>
</dbReference>
<dbReference type="GO" id="GO:0003676">
    <property type="term" value="F:nucleic acid binding"/>
    <property type="evidence" value="ECO:0007669"/>
    <property type="project" value="InterPro"/>
</dbReference>
<dbReference type="Proteomes" id="UP000199518">
    <property type="component" value="Unassembled WGS sequence"/>
</dbReference>
<dbReference type="InterPro" id="IPR012337">
    <property type="entry name" value="RNaseH-like_sf"/>
</dbReference>
<accession>A0A1I3MSA3</accession>
<organism evidence="2 3">
    <name type="scientific">Planctomicrobium piriforme</name>
    <dbReference type="NCBI Taxonomy" id="1576369"/>
    <lineage>
        <taxon>Bacteria</taxon>
        <taxon>Pseudomonadati</taxon>
        <taxon>Planctomycetota</taxon>
        <taxon>Planctomycetia</taxon>
        <taxon>Planctomycetales</taxon>
        <taxon>Planctomycetaceae</taxon>
        <taxon>Planctomicrobium</taxon>
    </lineage>
</organism>
<dbReference type="OrthoDB" id="272484at2"/>
<feature type="domain" description="Predicted 3'-5' exonuclease PolB-like" evidence="1">
    <location>
        <begin position="54"/>
        <end position="264"/>
    </location>
</feature>
<proteinExistence type="predicted"/>
<gene>
    <name evidence="2" type="ORF">SAMN05421753_11486</name>
</gene>
<evidence type="ECO:0000313" key="3">
    <source>
        <dbReference type="Proteomes" id="UP000199518"/>
    </source>
</evidence>
<dbReference type="Pfam" id="PF10108">
    <property type="entry name" value="DNA_pol_B_exo2"/>
    <property type="match status" value="1"/>
</dbReference>
<dbReference type="EMBL" id="FOQD01000014">
    <property type="protein sequence ID" value="SFI99576.1"/>
    <property type="molecule type" value="Genomic_DNA"/>
</dbReference>
<evidence type="ECO:0000259" key="1">
    <source>
        <dbReference type="Pfam" id="PF10108"/>
    </source>
</evidence>
<protein>
    <recommendedName>
        <fullName evidence="1">Predicted 3'-5' exonuclease PolB-like domain-containing protein</fullName>
    </recommendedName>
</protein>
<evidence type="ECO:0000313" key="2">
    <source>
        <dbReference type="EMBL" id="SFI99576.1"/>
    </source>
</evidence>
<dbReference type="CDD" id="cd05782">
    <property type="entry name" value="DNA_polB_like1_exo"/>
    <property type="match status" value="1"/>
</dbReference>
<keyword evidence="3" id="KW-1185">Reference proteome</keyword>
<name>A0A1I3MSA3_9PLAN</name>
<reference evidence="3" key="1">
    <citation type="submission" date="2016-10" db="EMBL/GenBank/DDBJ databases">
        <authorList>
            <person name="Varghese N."/>
            <person name="Submissions S."/>
        </authorList>
    </citation>
    <scope>NUCLEOTIDE SEQUENCE [LARGE SCALE GENOMIC DNA]</scope>
    <source>
        <strain evidence="3">DSM 26348</strain>
    </source>
</reference>
<dbReference type="Gene3D" id="3.30.420.10">
    <property type="entry name" value="Ribonuclease H-like superfamily/Ribonuclease H"/>
    <property type="match status" value="1"/>
</dbReference>
<dbReference type="AlphaFoldDB" id="A0A1I3MSA3"/>
<dbReference type="STRING" id="1576369.SAMN05421753_11486"/>
<dbReference type="RefSeq" id="WP_092052961.1">
    <property type="nucleotide sequence ID" value="NZ_FOQD01000014.1"/>
</dbReference>
<dbReference type="SUPFAM" id="SSF53098">
    <property type="entry name" value="Ribonuclease H-like"/>
    <property type="match status" value="1"/>
</dbReference>